<dbReference type="InterPro" id="IPR006221">
    <property type="entry name" value="TrpG/PapA_dom"/>
</dbReference>
<protein>
    <submittedName>
        <fullName evidence="3">Aminodeoxychorismate/anthranilate synthase component II</fullName>
    </submittedName>
</protein>
<dbReference type="GO" id="GO:0004049">
    <property type="term" value="F:anthranilate synthase activity"/>
    <property type="evidence" value="ECO:0007669"/>
    <property type="project" value="TreeGrafter"/>
</dbReference>
<dbReference type="InterPro" id="IPR017926">
    <property type="entry name" value="GATASE"/>
</dbReference>
<gene>
    <name evidence="3" type="ORF">CUU66_10390</name>
</gene>
<feature type="domain" description="Glutamine amidotransferase" evidence="2">
    <location>
        <begin position="3"/>
        <end position="186"/>
    </location>
</feature>
<dbReference type="PRINTS" id="PR00099">
    <property type="entry name" value="CPSGATASE"/>
</dbReference>
<evidence type="ECO:0000313" key="4">
    <source>
        <dbReference type="Proteomes" id="UP000234748"/>
    </source>
</evidence>
<sequence>MILLIDNYDSFTYNLYQMLRELEIETLVKRNDEITIEEIREMDPQGIILSPGPGAPDSAGICLEVVKEFFTSIPILGICLGHQVIGAAFGAEIKKAKTVKHGKTSSITHNGTGIFKNMNNSMTVMRYHSLLIDLESIPDCLEQAAVAVEDGALMAVQHKEYPVIGLQFHPESIATQSGIELIKRFAQILNRRDLHEKVPS</sequence>
<dbReference type="GO" id="GO:0000162">
    <property type="term" value="P:L-tryptophan biosynthetic process"/>
    <property type="evidence" value="ECO:0007669"/>
    <property type="project" value="TreeGrafter"/>
</dbReference>
<reference evidence="3 4" key="1">
    <citation type="submission" date="2017-11" db="EMBL/GenBank/DDBJ databases">
        <title>Comparitive Functional Genomics of Dry Heat Resistant strains isolated from the Viking Spacecraft.</title>
        <authorList>
            <person name="Seuylemezian A."/>
            <person name="Cooper K."/>
            <person name="Vaishampayan P."/>
        </authorList>
    </citation>
    <scope>NUCLEOTIDE SEQUENCE [LARGE SCALE GENOMIC DNA]</scope>
    <source>
        <strain evidence="3 4">V1-29</strain>
    </source>
</reference>
<dbReference type="PRINTS" id="PR00096">
    <property type="entry name" value="GATASE"/>
</dbReference>
<dbReference type="SUPFAM" id="SSF52317">
    <property type="entry name" value="Class I glutamine amidotransferase-like"/>
    <property type="match status" value="1"/>
</dbReference>
<dbReference type="InterPro" id="IPR050472">
    <property type="entry name" value="Anth_synth/Amidotransfase"/>
</dbReference>
<name>A0A2N5M6E4_9BACI</name>
<organism evidence="3 4">
    <name type="scientific">Peribacillus deserti</name>
    <dbReference type="NCBI Taxonomy" id="673318"/>
    <lineage>
        <taxon>Bacteria</taxon>
        <taxon>Bacillati</taxon>
        <taxon>Bacillota</taxon>
        <taxon>Bacilli</taxon>
        <taxon>Bacillales</taxon>
        <taxon>Bacillaceae</taxon>
        <taxon>Peribacillus</taxon>
    </lineage>
</organism>
<proteinExistence type="predicted"/>
<dbReference type="PANTHER" id="PTHR43418:SF4">
    <property type="entry name" value="MULTIFUNCTIONAL TRYPTOPHAN BIOSYNTHESIS PROTEIN"/>
    <property type="match status" value="1"/>
</dbReference>
<dbReference type="Pfam" id="PF00117">
    <property type="entry name" value="GATase"/>
    <property type="match status" value="1"/>
</dbReference>
<dbReference type="AlphaFoldDB" id="A0A2N5M6E4"/>
<dbReference type="Proteomes" id="UP000234748">
    <property type="component" value="Unassembled WGS sequence"/>
</dbReference>
<dbReference type="OrthoDB" id="9804328at2"/>
<dbReference type="NCBIfam" id="TIGR00566">
    <property type="entry name" value="trpG_papA"/>
    <property type="match status" value="1"/>
</dbReference>
<dbReference type="PROSITE" id="PS51273">
    <property type="entry name" value="GATASE_TYPE_1"/>
    <property type="match status" value="1"/>
</dbReference>
<dbReference type="FunFam" id="3.40.50.880:FF:000003">
    <property type="entry name" value="Anthranilate synthase component II"/>
    <property type="match status" value="1"/>
</dbReference>
<accession>A0A2N5M6E4</accession>
<evidence type="ECO:0000313" key="3">
    <source>
        <dbReference type="EMBL" id="PLT29930.1"/>
    </source>
</evidence>
<dbReference type="RefSeq" id="WP_101641782.1">
    <property type="nucleotide sequence ID" value="NZ_PGUY01000031.1"/>
</dbReference>
<evidence type="ECO:0000256" key="1">
    <source>
        <dbReference type="ARBA" id="ARBA00022962"/>
    </source>
</evidence>
<comment type="caution">
    <text evidence="3">The sequence shown here is derived from an EMBL/GenBank/DDBJ whole genome shotgun (WGS) entry which is preliminary data.</text>
</comment>
<dbReference type="PANTHER" id="PTHR43418">
    <property type="entry name" value="MULTIFUNCTIONAL TRYPTOPHAN BIOSYNTHESIS PROTEIN-RELATED"/>
    <property type="match status" value="1"/>
</dbReference>
<keyword evidence="4" id="KW-1185">Reference proteome</keyword>
<dbReference type="EMBL" id="PGUY01000031">
    <property type="protein sequence ID" value="PLT29930.1"/>
    <property type="molecule type" value="Genomic_DNA"/>
</dbReference>
<dbReference type="PRINTS" id="PR00097">
    <property type="entry name" value="ANTSNTHASEII"/>
</dbReference>
<evidence type="ECO:0000259" key="2">
    <source>
        <dbReference type="Pfam" id="PF00117"/>
    </source>
</evidence>
<keyword evidence="1" id="KW-0315">Glutamine amidotransferase</keyword>
<dbReference type="Gene3D" id="3.40.50.880">
    <property type="match status" value="1"/>
</dbReference>
<dbReference type="GO" id="GO:0005829">
    <property type="term" value="C:cytosol"/>
    <property type="evidence" value="ECO:0007669"/>
    <property type="project" value="TreeGrafter"/>
</dbReference>
<dbReference type="CDD" id="cd01743">
    <property type="entry name" value="GATase1_Anthranilate_Synthase"/>
    <property type="match status" value="1"/>
</dbReference>
<dbReference type="InterPro" id="IPR029062">
    <property type="entry name" value="Class_I_gatase-like"/>
</dbReference>